<dbReference type="SUPFAM" id="SSF55174">
    <property type="entry name" value="Alpha-L RNA-binding motif"/>
    <property type="match status" value="1"/>
</dbReference>
<dbReference type="InterPro" id="IPR042092">
    <property type="entry name" value="PsdUridine_s_RsuA/RluB/E/F_cat"/>
</dbReference>
<dbReference type="SMART" id="SM00363">
    <property type="entry name" value="S4"/>
    <property type="match status" value="1"/>
</dbReference>
<dbReference type="EC" id="5.4.99.-" evidence="4"/>
<dbReference type="Proteomes" id="UP001302222">
    <property type="component" value="Unassembled WGS sequence"/>
</dbReference>
<protein>
    <recommendedName>
        <fullName evidence="4">Pseudouridine synthase</fullName>
        <ecNumber evidence="4">5.4.99.-</ecNumber>
    </recommendedName>
</protein>
<evidence type="ECO:0000313" key="8">
    <source>
        <dbReference type="Proteomes" id="UP001302222"/>
    </source>
</evidence>
<dbReference type="InterPro" id="IPR000748">
    <property type="entry name" value="PsdUridine_synth_RsuA/RluB/E/F"/>
</dbReference>
<keyword evidence="3" id="KW-0694">RNA-binding</keyword>
<name>A0ABU5SI40_9BACT</name>
<dbReference type="SUPFAM" id="SSF55120">
    <property type="entry name" value="Pseudouridine synthase"/>
    <property type="match status" value="1"/>
</dbReference>
<dbReference type="InterPro" id="IPR002942">
    <property type="entry name" value="S4_RNA-bd"/>
</dbReference>
<dbReference type="InterPro" id="IPR036986">
    <property type="entry name" value="S4_RNA-bd_sf"/>
</dbReference>
<dbReference type="CDD" id="cd02870">
    <property type="entry name" value="PseudoU_synth_RsuA_like"/>
    <property type="match status" value="1"/>
</dbReference>
<evidence type="ECO:0000256" key="3">
    <source>
        <dbReference type="PROSITE-ProRule" id="PRU00182"/>
    </source>
</evidence>
<feature type="region of interest" description="Disordered" evidence="5">
    <location>
        <begin position="1"/>
        <end position="405"/>
    </location>
</feature>
<evidence type="ECO:0000256" key="4">
    <source>
        <dbReference type="RuleBase" id="RU003887"/>
    </source>
</evidence>
<evidence type="ECO:0000313" key="7">
    <source>
        <dbReference type="EMBL" id="MEA5426958.1"/>
    </source>
</evidence>
<dbReference type="PROSITE" id="PS50889">
    <property type="entry name" value="S4"/>
    <property type="match status" value="1"/>
</dbReference>
<dbReference type="Gene3D" id="3.30.70.580">
    <property type="entry name" value="Pseudouridine synthase I, catalytic domain, N-terminal subdomain"/>
    <property type="match status" value="1"/>
</dbReference>
<keyword evidence="8" id="KW-1185">Reference proteome</keyword>
<dbReference type="NCBIfam" id="TIGR00093">
    <property type="entry name" value="pseudouridine synthase"/>
    <property type="match status" value="1"/>
</dbReference>
<dbReference type="PANTHER" id="PTHR47683">
    <property type="entry name" value="PSEUDOURIDINE SYNTHASE FAMILY PROTEIN-RELATED"/>
    <property type="match status" value="1"/>
</dbReference>
<dbReference type="EMBL" id="JAYGIM010000007">
    <property type="protein sequence ID" value="MEA5426958.1"/>
    <property type="molecule type" value="Genomic_DNA"/>
</dbReference>
<evidence type="ECO:0000256" key="5">
    <source>
        <dbReference type="SAM" id="MobiDB-lite"/>
    </source>
</evidence>
<dbReference type="CDD" id="cd00165">
    <property type="entry name" value="S4"/>
    <property type="match status" value="1"/>
</dbReference>
<dbReference type="Pfam" id="PF00849">
    <property type="entry name" value="PseudoU_synth_2"/>
    <property type="match status" value="1"/>
</dbReference>
<dbReference type="Gene3D" id="3.10.290.10">
    <property type="entry name" value="RNA-binding S4 domain"/>
    <property type="match status" value="1"/>
</dbReference>
<evidence type="ECO:0000256" key="2">
    <source>
        <dbReference type="ARBA" id="ARBA00023235"/>
    </source>
</evidence>
<reference evidence="7 8" key="1">
    <citation type="submission" date="2023-12" db="EMBL/GenBank/DDBJ databases">
        <title>Novel species of the genus Arcicella isolated from rivers.</title>
        <authorList>
            <person name="Lu H."/>
        </authorList>
    </citation>
    <scope>NUCLEOTIDE SEQUENCE [LARGE SCALE GENOMIC DNA]</scope>
    <source>
        <strain evidence="7 8">DC25W</strain>
    </source>
</reference>
<dbReference type="InterPro" id="IPR018496">
    <property type="entry name" value="PsdUridine_synth_RsuA/RluB_CS"/>
</dbReference>
<feature type="domain" description="RNA-binding S4" evidence="6">
    <location>
        <begin position="457"/>
        <end position="518"/>
    </location>
</feature>
<proteinExistence type="inferred from homology"/>
<sequence length="689" mass="81901">MRKRIEKEDLGFERRQQTRERKDELSRELGREVPARKTYGGERPQGERREFNSGERRDFKPQGERREFNSGERRDFKPQGERREFNSGERRDFKPQGERREFNSGERRDFKPQGERREFNSGERRDFKPQGERREFNSGERREFKPQGERREFNSGERREFKPQGERREFNSGERREFKPQGERREFNSGERREFKPQGERREFNSGERRDFKPQGERREFNSGERRDFKPQGERREFNSGERREFKPQGKRREFNSGERRDFKPQGERREFNSGERREFKPQGERREFNSGERREFKPQGERREFNSGERRDFKPQGERREFNSGERRDFKPQGERREFNSERRDFKPQGDKPAFERKEFVDKRKPVGKRFDKGDFNKPRPDAGSFEKKSRSERPEKTFGSAKANFGGENLFKAHRPVEQSDKWTPNYKLDKYKDTAPRKVQKLIEKSEHKSNSDVRLNRYIANSGVCSRREADDLIKAGAIKVNGEVVTEMGYQVKPGDIVKYGTKKLNREKMVYVLVNKPKDFITTTEDPNDRKTVMDLVKNACEERIYPVGRLDRNTTGLLLLTNDGELADKLTHPSNEIEKLYQVELDKPLTEEHFEKIKAGVTLEDGEIKADELGMVTPDGMVVGIKIHSGRNRIVRRIFESLGYEVLKLDRTTFAGLSKKDLPRGTWRFLSEREVVKLKFFK</sequence>
<feature type="compositionally biased region" description="Basic and acidic residues" evidence="5">
    <location>
        <begin position="44"/>
        <end position="398"/>
    </location>
</feature>
<dbReference type="InterPro" id="IPR006145">
    <property type="entry name" value="PsdUridine_synth_RsuA/RluA"/>
</dbReference>
<accession>A0ABU5SI40</accession>
<keyword evidence="2 4" id="KW-0413">Isomerase</keyword>
<feature type="compositionally biased region" description="Basic and acidic residues" evidence="5">
    <location>
        <begin position="1"/>
        <end position="35"/>
    </location>
</feature>
<comment type="caution">
    <text evidence="7">The sequence shown here is derived from an EMBL/GenBank/DDBJ whole genome shotgun (WGS) entry which is preliminary data.</text>
</comment>
<dbReference type="InterPro" id="IPR050343">
    <property type="entry name" value="RsuA_PseudoU_synthase"/>
</dbReference>
<dbReference type="InterPro" id="IPR020094">
    <property type="entry name" value="TruA/RsuA/RluB/E/F_N"/>
</dbReference>
<dbReference type="PROSITE" id="PS01149">
    <property type="entry name" value="PSI_RSU"/>
    <property type="match status" value="1"/>
</dbReference>
<dbReference type="Pfam" id="PF01479">
    <property type="entry name" value="S4"/>
    <property type="match status" value="1"/>
</dbReference>
<evidence type="ECO:0000259" key="6">
    <source>
        <dbReference type="SMART" id="SM00363"/>
    </source>
</evidence>
<dbReference type="Gene3D" id="3.30.70.1560">
    <property type="entry name" value="Alpha-L RNA-binding motif"/>
    <property type="match status" value="1"/>
</dbReference>
<dbReference type="RefSeq" id="WP_323258383.1">
    <property type="nucleotide sequence ID" value="NZ_JAYGIM010000007.1"/>
</dbReference>
<dbReference type="InterPro" id="IPR020103">
    <property type="entry name" value="PsdUridine_synth_cat_dom_sf"/>
</dbReference>
<dbReference type="PANTHER" id="PTHR47683:SF2">
    <property type="entry name" value="RNA-BINDING S4 DOMAIN-CONTAINING PROTEIN"/>
    <property type="match status" value="1"/>
</dbReference>
<organism evidence="7 8">
    <name type="scientific">Arcicella lustrica</name>
    <dbReference type="NCBI Taxonomy" id="2984196"/>
    <lineage>
        <taxon>Bacteria</taxon>
        <taxon>Pseudomonadati</taxon>
        <taxon>Bacteroidota</taxon>
        <taxon>Cytophagia</taxon>
        <taxon>Cytophagales</taxon>
        <taxon>Flectobacillaceae</taxon>
        <taxon>Arcicella</taxon>
    </lineage>
</organism>
<gene>
    <name evidence="7" type="ORF">VB798_10265</name>
</gene>
<comment type="similarity">
    <text evidence="1 4">Belongs to the pseudouridine synthase RsuA family.</text>
</comment>
<evidence type="ECO:0000256" key="1">
    <source>
        <dbReference type="ARBA" id="ARBA00008348"/>
    </source>
</evidence>